<dbReference type="InterPro" id="IPR037175">
    <property type="entry name" value="KFase_sf"/>
</dbReference>
<proteinExistence type="predicted"/>
<dbReference type="AlphaFoldDB" id="A0A7C1VXH2"/>
<dbReference type="GO" id="GO:0004061">
    <property type="term" value="F:arylformamidase activity"/>
    <property type="evidence" value="ECO:0007669"/>
    <property type="project" value="InterPro"/>
</dbReference>
<dbReference type="Proteomes" id="UP000885738">
    <property type="component" value="Unassembled WGS sequence"/>
</dbReference>
<name>A0A7C1VXH2_DESA2</name>
<dbReference type="InterPro" id="IPR007325">
    <property type="entry name" value="KFase/CYL"/>
</dbReference>
<evidence type="ECO:0000313" key="1">
    <source>
        <dbReference type="EMBL" id="HEC68346.1"/>
    </source>
</evidence>
<feature type="non-terminal residue" evidence="1">
    <location>
        <position position="1"/>
    </location>
</feature>
<dbReference type="PANTHER" id="PTHR31118">
    <property type="entry name" value="CYCLASE-LIKE PROTEIN 2"/>
    <property type="match status" value="1"/>
</dbReference>
<organism evidence="1">
    <name type="scientific">Desulfofervidus auxilii</name>
    <dbReference type="NCBI Taxonomy" id="1621989"/>
    <lineage>
        <taxon>Bacteria</taxon>
        <taxon>Pseudomonadati</taxon>
        <taxon>Thermodesulfobacteriota</taxon>
        <taxon>Candidatus Desulfofervidia</taxon>
        <taxon>Candidatus Desulfofervidales</taxon>
        <taxon>Candidatus Desulfofervidaceae</taxon>
        <taxon>Candidatus Desulfofervidus</taxon>
    </lineage>
</organism>
<reference evidence="1" key="1">
    <citation type="journal article" date="2020" name="mSystems">
        <title>Genome- and Community-Level Interaction Insights into Carbon Utilization and Element Cycling Functions of Hydrothermarchaeota in Hydrothermal Sediment.</title>
        <authorList>
            <person name="Zhou Z."/>
            <person name="Liu Y."/>
            <person name="Xu W."/>
            <person name="Pan J."/>
            <person name="Luo Z.H."/>
            <person name="Li M."/>
        </authorList>
    </citation>
    <scope>NUCLEOTIDE SEQUENCE [LARGE SCALE GENOMIC DNA]</scope>
    <source>
        <strain evidence="1">HyVt-389</strain>
    </source>
</reference>
<dbReference type="Pfam" id="PF04199">
    <property type="entry name" value="Cyclase"/>
    <property type="match status" value="1"/>
</dbReference>
<sequence length="199" mass="22938">LEQVKATVHTGTHLDAPHHFGPCSQGKRAKKIEEIPLEWCYSNAVVLDVSHKRPGEFITKEDIQEALKKIKYQIKPFDIVLIRTGADRFWGTKKYFSHFPGMSEEAVAYIVGFKVKIIGIDSFSFDRPFPAMIKDFFKTKDNSYLWPAHFYGRKKEYCHIERLTNLDKIPKPYGFKVACFPIKIKNASAAWIRAVAIIE</sequence>
<dbReference type="SUPFAM" id="SSF102198">
    <property type="entry name" value="Putative cyclase"/>
    <property type="match status" value="1"/>
</dbReference>
<dbReference type="GO" id="GO:0019441">
    <property type="term" value="P:L-tryptophan catabolic process to kynurenine"/>
    <property type="evidence" value="ECO:0007669"/>
    <property type="project" value="InterPro"/>
</dbReference>
<dbReference type="PANTHER" id="PTHR31118:SF12">
    <property type="entry name" value="CYCLASE-LIKE PROTEIN 2"/>
    <property type="match status" value="1"/>
</dbReference>
<accession>A0A7C1VXH2</accession>
<dbReference type="Gene3D" id="3.50.30.50">
    <property type="entry name" value="Putative cyclase"/>
    <property type="match status" value="1"/>
</dbReference>
<protein>
    <submittedName>
        <fullName evidence="1">Cyclase family protein</fullName>
    </submittedName>
</protein>
<gene>
    <name evidence="1" type="ORF">ENI35_06020</name>
</gene>
<comment type="caution">
    <text evidence="1">The sequence shown here is derived from an EMBL/GenBank/DDBJ whole genome shotgun (WGS) entry which is preliminary data.</text>
</comment>
<dbReference type="EMBL" id="DRIH01000212">
    <property type="protein sequence ID" value="HEC68346.1"/>
    <property type="molecule type" value="Genomic_DNA"/>
</dbReference>